<reference evidence="1 2" key="1">
    <citation type="journal article" date="2019" name="Int. J. Syst. Evol. Microbiol.">
        <title>The Global Catalogue of Microorganisms (GCM) 10K type strain sequencing project: providing services to taxonomists for standard genome sequencing and annotation.</title>
        <authorList>
            <consortium name="The Broad Institute Genomics Platform"/>
            <consortium name="The Broad Institute Genome Sequencing Center for Infectious Disease"/>
            <person name="Wu L."/>
            <person name="Ma J."/>
        </authorList>
    </citation>
    <scope>NUCLEOTIDE SEQUENCE [LARGE SCALE GENOMIC DNA]</scope>
    <source>
        <strain evidence="1 2">JCM 16331</strain>
    </source>
</reference>
<comment type="caution">
    <text evidence="1">The sequence shown here is derived from an EMBL/GenBank/DDBJ whole genome shotgun (WGS) entry which is preliminary data.</text>
</comment>
<dbReference type="AlphaFoldDB" id="A0A830G8V0"/>
<gene>
    <name evidence="1" type="ORF">GCM10009021_06700</name>
</gene>
<dbReference type="Proteomes" id="UP000608850">
    <property type="component" value="Unassembled WGS sequence"/>
</dbReference>
<keyword evidence="2" id="KW-1185">Reference proteome</keyword>
<organism evidence="1 2">
    <name type="scientific">Halarchaeum nitratireducens</name>
    <dbReference type="NCBI Taxonomy" id="489913"/>
    <lineage>
        <taxon>Archaea</taxon>
        <taxon>Methanobacteriati</taxon>
        <taxon>Methanobacteriota</taxon>
        <taxon>Stenosarchaea group</taxon>
        <taxon>Halobacteria</taxon>
        <taxon>Halobacteriales</taxon>
        <taxon>Halobacteriaceae</taxon>
    </lineage>
</organism>
<dbReference type="EMBL" id="BMOQ01000002">
    <property type="protein sequence ID" value="GGN09753.1"/>
    <property type="molecule type" value="Genomic_DNA"/>
</dbReference>
<protein>
    <submittedName>
        <fullName evidence="1">Uncharacterized protein</fullName>
    </submittedName>
</protein>
<evidence type="ECO:0000313" key="2">
    <source>
        <dbReference type="Proteomes" id="UP000608850"/>
    </source>
</evidence>
<dbReference type="RefSeq" id="WP_188877110.1">
    <property type="nucleotide sequence ID" value="NZ_BMOQ01000002.1"/>
</dbReference>
<dbReference type="Pfam" id="PF24370">
    <property type="entry name" value="DUF7526"/>
    <property type="match status" value="1"/>
</dbReference>
<sequence>MPETITGTVIHVVPPDDRDDHDLDPALAERAAGNYIVVCRRGGSPSFLRRVWSLLRGGSIDAITVVTAEEYAEGDRIAIEASPVGVAGVYDATER</sequence>
<evidence type="ECO:0000313" key="1">
    <source>
        <dbReference type="EMBL" id="GGN09753.1"/>
    </source>
</evidence>
<proteinExistence type="predicted"/>
<accession>A0A830G8V0</accession>
<name>A0A830G8V0_9EURY</name>
<dbReference type="InterPro" id="IPR055948">
    <property type="entry name" value="DUF7526"/>
</dbReference>
<dbReference type="OrthoDB" id="305246at2157"/>